<accession>A0AAD3CMK8</accession>
<feature type="compositionally biased region" description="Acidic residues" evidence="5">
    <location>
        <begin position="23"/>
        <end position="34"/>
    </location>
</feature>
<dbReference type="GO" id="GO:0008270">
    <property type="term" value="F:zinc ion binding"/>
    <property type="evidence" value="ECO:0007669"/>
    <property type="project" value="UniProtKB-KW"/>
</dbReference>
<dbReference type="EMBL" id="BLLK01000023">
    <property type="protein sequence ID" value="GFH47830.1"/>
    <property type="molecule type" value="Genomic_DNA"/>
</dbReference>
<comment type="caution">
    <text evidence="7">The sequence shown here is derived from an EMBL/GenBank/DDBJ whole genome shotgun (WGS) entry which is preliminary data.</text>
</comment>
<reference evidence="7 8" key="1">
    <citation type="journal article" date="2021" name="Sci. Rep.">
        <title>The genome of the diatom Chaetoceros tenuissimus carries an ancient integrated fragment of an extant virus.</title>
        <authorList>
            <person name="Hongo Y."/>
            <person name="Kimura K."/>
            <person name="Takaki Y."/>
            <person name="Yoshida Y."/>
            <person name="Baba S."/>
            <person name="Kobayashi G."/>
            <person name="Nagasaki K."/>
            <person name="Hano T."/>
            <person name="Tomaru Y."/>
        </authorList>
    </citation>
    <scope>NUCLEOTIDE SEQUENCE [LARGE SCALE GENOMIC DNA]</scope>
    <source>
        <strain evidence="7 8">NIES-3715</strain>
    </source>
</reference>
<sequence length="491" mass="57275">MGKKSKRRTGKKNKQKSNVMQIEDSESKDEPDDITDIEIDEAFEEFMLWSLSEDKYELTPKKFSKMAPRMATKLAEDDVSIEYIMCKRKYVLGDIEEQIQSIEFGEGINHLMTGMKFENGFSAKRAFKQQLEESVSRNKDKFSSVPLHAYVYDSFHEVISTWSSQIHLDDSLFFGISKAEFDKLFQSMVKDFVTSAYHFKSEENKIVIFEKYYLHPNARVESLEEGTYFAQDLLKSVLILFKEMHRCWRCERLHLEGEGSKTKALICAGCKCAVYCSRECQVMHWREGKHEECCGKTDRLWSAYESRKKRVGRALVKEKIFTKPITVDGKEKKCFLGPCPQVDYFVCRTVPKDIEYAAFKTLDIYYETIARLACGGKHPLFDDETISSKLEENIRIGYKAVLSEFDPKSVTEEEIMDMHLIAETLQYDENYFTKEDLMRCNDELSGDRLSIDRFIILYICFTTFNLGKGTMNKFSFELNLLEELKRAHKQD</sequence>
<feature type="domain" description="MYND-type" evidence="6">
    <location>
        <begin position="247"/>
        <end position="294"/>
    </location>
</feature>
<dbReference type="Proteomes" id="UP001054902">
    <property type="component" value="Unassembled WGS sequence"/>
</dbReference>
<dbReference type="SUPFAM" id="SSF144232">
    <property type="entry name" value="HIT/MYND zinc finger-like"/>
    <property type="match status" value="1"/>
</dbReference>
<keyword evidence="3" id="KW-0862">Zinc</keyword>
<evidence type="ECO:0000256" key="3">
    <source>
        <dbReference type="ARBA" id="ARBA00022833"/>
    </source>
</evidence>
<feature type="compositionally biased region" description="Basic residues" evidence="5">
    <location>
        <begin position="1"/>
        <end position="15"/>
    </location>
</feature>
<keyword evidence="2 4" id="KW-0863">Zinc-finger</keyword>
<evidence type="ECO:0000256" key="1">
    <source>
        <dbReference type="ARBA" id="ARBA00022723"/>
    </source>
</evidence>
<gene>
    <name evidence="7" type="ORF">CTEN210_04306</name>
</gene>
<keyword evidence="8" id="KW-1185">Reference proteome</keyword>
<feature type="region of interest" description="Disordered" evidence="5">
    <location>
        <begin position="1"/>
        <end position="34"/>
    </location>
</feature>
<organism evidence="7 8">
    <name type="scientific">Chaetoceros tenuissimus</name>
    <dbReference type="NCBI Taxonomy" id="426638"/>
    <lineage>
        <taxon>Eukaryota</taxon>
        <taxon>Sar</taxon>
        <taxon>Stramenopiles</taxon>
        <taxon>Ochrophyta</taxon>
        <taxon>Bacillariophyta</taxon>
        <taxon>Coscinodiscophyceae</taxon>
        <taxon>Chaetocerotophycidae</taxon>
        <taxon>Chaetocerotales</taxon>
        <taxon>Chaetocerotaceae</taxon>
        <taxon>Chaetoceros</taxon>
    </lineage>
</organism>
<evidence type="ECO:0000259" key="6">
    <source>
        <dbReference type="PROSITE" id="PS50865"/>
    </source>
</evidence>
<proteinExistence type="predicted"/>
<evidence type="ECO:0000256" key="5">
    <source>
        <dbReference type="SAM" id="MobiDB-lite"/>
    </source>
</evidence>
<dbReference type="Gene3D" id="6.10.140.2220">
    <property type="match status" value="1"/>
</dbReference>
<evidence type="ECO:0000313" key="8">
    <source>
        <dbReference type="Proteomes" id="UP001054902"/>
    </source>
</evidence>
<keyword evidence="1" id="KW-0479">Metal-binding</keyword>
<protein>
    <recommendedName>
        <fullName evidence="6">MYND-type domain-containing protein</fullName>
    </recommendedName>
</protein>
<dbReference type="PROSITE" id="PS50865">
    <property type="entry name" value="ZF_MYND_2"/>
    <property type="match status" value="1"/>
</dbReference>
<dbReference type="InterPro" id="IPR002893">
    <property type="entry name" value="Znf_MYND"/>
</dbReference>
<evidence type="ECO:0000256" key="4">
    <source>
        <dbReference type="PROSITE-ProRule" id="PRU00134"/>
    </source>
</evidence>
<name>A0AAD3CMK8_9STRA</name>
<dbReference type="AlphaFoldDB" id="A0AAD3CMK8"/>
<evidence type="ECO:0000313" key="7">
    <source>
        <dbReference type="EMBL" id="GFH47830.1"/>
    </source>
</evidence>
<evidence type="ECO:0000256" key="2">
    <source>
        <dbReference type="ARBA" id="ARBA00022771"/>
    </source>
</evidence>